<evidence type="ECO:0000256" key="6">
    <source>
        <dbReference type="SAM" id="Phobius"/>
    </source>
</evidence>
<keyword evidence="3 6" id="KW-1133">Transmembrane helix</keyword>
<dbReference type="GO" id="GO:0033691">
    <property type="term" value="F:sialic acid binding"/>
    <property type="evidence" value="ECO:0007669"/>
    <property type="project" value="TreeGrafter"/>
</dbReference>
<dbReference type="PANTHER" id="PTHR12035:SF113">
    <property type="entry name" value="RIKEN CDNA 4931406B18 GENE"/>
    <property type="match status" value="1"/>
</dbReference>
<dbReference type="InParanoid" id="H0XUK2"/>
<evidence type="ECO:0000313" key="8">
    <source>
        <dbReference type="Ensembl" id="ENSOGAP00000019794.1"/>
    </source>
</evidence>
<keyword evidence="9" id="KW-1185">Reference proteome</keyword>
<dbReference type="EMBL" id="AAQR03184322">
    <property type="status" value="NOT_ANNOTATED_CDS"/>
    <property type="molecule type" value="Genomic_DNA"/>
</dbReference>
<reference evidence="9" key="1">
    <citation type="submission" date="2011-03" db="EMBL/GenBank/DDBJ databases">
        <title>Version 3 of the genome sequence of Otolemur garnettii (Bushbaby).</title>
        <authorList>
            <consortium name="The Broad Institute Genome Sequencing Platform"/>
            <person name="Di Palma F."/>
            <person name="Johnson J."/>
            <person name="Lander E.S."/>
            <person name="Lindblad-Toh K."/>
            <person name="Jaffe D.B."/>
            <person name="Gnerre S."/>
            <person name="MacCallum I."/>
            <person name="Przybylski D."/>
            <person name="Ribeiro F.J."/>
            <person name="Burton J.N."/>
            <person name="Walker B.J."/>
            <person name="Sharpe T."/>
            <person name="Hall G."/>
        </authorList>
    </citation>
    <scope>NUCLEOTIDE SEQUENCE [LARGE SCALE GENOMIC DNA]</scope>
</reference>
<evidence type="ECO:0000313" key="9">
    <source>
        <dbReference type="Proteomes" id="UP000005225"/>
    </source>
</evidence>
<evidence type="ECO:0000256" key="3">
    <source>
        <dbReference type="ARBA" id="ARBA00022989"/>
    </source>
</evidence>
<evidence type="ECO:0000256" key="1">
    <source>
        <dbReference type="ARBA" id="ARBA00004167"/>
    </source>
</evidence>
<dbReference type="HOGENOM" id="CLU_825235_0_0_1"/>
<protein>
    <recommendedName>
        <fullName evidence="7">Ig-like domain-containing protein</fullName>
    </recommendedName>
</protein>
<dbReference type="Gene3D" id="2.60.40.10">
    <property type="entry name" value="Immunoglobulins"/>
    <property type="match status" value="1"/>
</dbReference>
<organism evidence="8 9">
    <name type="scientific">Otolemur garnettii</name>
    <name type="common">Small-eared galago</name>
    <name type="synonym">Garnett's greater bushbaby</name>
    <dbReference type="NCBI Taxonomy" id="30611"/>
    <lineage>
        <taxon>Eukaryota</taxon>
        <taxon>Metazoa</taxon>
        <taxon>Chordata</taxon>
        <taxon>Craniata</taxon>
        <taxon>Vertebrata</taxon>
        <taxon>Euteleostomi</taxon>
        <taxon>Mammalia</taxon>
        <taxon>Eutheria</taxon>
        <taxon>Euarchontoglires</taxon>
        <taxon>Primates</taxon>
        <taxon>Strepsirrhini</taxon>
        <taxon>Lorisiformes</taxon>
        <taxon>Galagidae</taxon>
        <taxon>Otolemur</taxon>
    </lineage>
</organism>
<dbReference type="Proteomes" id="UP000005225">
    <property type="component" value="Unassembled WGS sequence"/>
</dbReference>
<feature type="compositionally biased region" description="Basic and acidic residues" evidence="5">
    <location>
        <begin position="300"/>
        <end position="312"/>
    </location>
</feature>
<dbReference type="PANTHER" id="PTHR12035">
    <property type="entry name" value="SIALIC ACID BINDING IMMUNOGLOBULIN-LIKE LECTIN"/>
    <property type="match status" value="1"/>
</dbReference>
<proteinExistence type="predicted"/>
<dbReference type="InterPro" id="IPR007110">
    <property type="entry name" value="Ig-like_dom"/>
</dbReference>
<dbReference type="STRING" id="30611.ENSOGAP00000019794"/>
<gene>
    <name evidence="8" type="primary">LOC100959946</name>
</gene>
<dbReference type="InterPro" id="IPR036179">
    <property type="entry name" value="Ig-like_dom_sf"/>
</dbReference>
<dbReference type="AlphaFoldDB" id="H0XUK2"/>
<comment type="subcellular location">
    <subcellularLocation>
        <location evidence="1">Membrane</location>
        <topology evidence="1">Single-pass membrane protein</topology>
    </subcellularLocation>
</comment>
<dbReference type="EMBL" id="AAQR03184321">
    <property type="status" value="NOT_ANNOTATED_CDS"/>
    <property type="molecule type" value="Genomic_DNA"/>
</dbReference>
<feature type="domain" description="Ig-like" evidence="7">
    <location>
        <begin position="39"/>
        <end position="144"/>
    </location>
</feature>
<feature type="transmembrane region" description="Helical" evidence="6">
    <location>
        <begin position="254"/>
        <end position="276"/>
    </location>
</feature>
<dbReference type="InterPro" id="IPR051036">
    <property type="entry name" value="SIGLEC"/>
</dbReference>
<reference evidence="8" key="3">
    <citation type="submission" date="2025-09" db="UniProtKB">
        <authorList>
            <consortium name="Ensembl"/>
        </authorList>
    </citation>
    <scope>IDENTIFICATION</scope>
</reference>
<evidence type="ECO:0000259" key="7">
    <source>
        <dbReference type="PROSITE" id="PS50835"/>
    </source>
</evidence>
<keyword evidence="4 6" id="KW-0472">Membrane</keyword>
<feature type="region of interest" description="Disordered" evidence="5">
    <location>
        <begin position="300"/>
        <end position="319"/>
    </location>
</feature>
<evidence type="ECO:0000256" key="5">
    <source>
        <dbReference type="SAM" id="MobiDB-lite"/>
    </source>
</evidence>
<dbReference type="OMA" id="MKMLKWW"/>
<keyword evidence="2 6" id="KW-0812">Transmembrane</keyword>
<sequence length="319" mass="34973">ILNKPKDSDCTLMIHDILKGDGMTYLLYADLGEQKRAFPRENIKLSVSDLTQKSELHIPEILAVGKPVTLNCTIKGTCRETKGLFLSWKRPTLSSTAGVSGSSPTLVLHLTPKPEDHGTTLRCHLNFALDNLSRSGLVKLQAISPARLFNSSCSLEKTLQCNCAFQGVPTPSVQWWLGGAPVDVSSMDTILQVTSTIHAPWANSTISLTGEPEILMRLVCEGKNQYGIHTSRIFLIPDKNSVSNVFVKGLIQGIVYGTIAVSLFFFCLVLLVMKILKWWKENHISKTKEALSLKKAKLLEEPETPKESKDEATQAGAGG</sequence>
<dbReference type="Ensembl" id="ENSOGAT00000032173.1">
    <property type="protein sequence ID" value="ENSOGAP00000019794.1"/>
    <property type="gene ID" value="ENSOGAG00000024143.1"/>
</dbReference>
<accession>H0XUK2</accession>
<reference evidence="8" key="2">
    <citation type="submission" date="2025-08" db="UniProtKB">
        <authorList>
            <consortium name="Ensembl"/>
        </authorList>
    </citation>
    <scope>IDENTIFICATION</scope>
</reference>
<dbReference type="GO" id="GO:0007155">
    <property type="term" value="P:cell adhesion"/>
    <property type="evidence" value="ECO:0007669"/>
    <property type="project" value="TreeGrafter"/>
</dbReference>
<dbReference type="GO" id="GO:0005886">
    <property type="term" value="C:plasma membrane"/>
    <property type="evidence" value="ECO:0007669"/>
    <property type="project" value="TreeGrafter"/>
</dbReference>
<dbReference type="eggNOG" id="ENOG502RU30">
    <property type="taxonomic scope" value="Eukaryota"/>
</dbReference>
<name>H0XUK2_OTOGA</name>
<evidence type="ECO:0000256" key="4">
    <source>
        <dbReference type="ARBA" id="ARBA00023136"/>
    </source>
</evidence>
<dbReference type="PROSITE" id="PS50835">
    <property type="entry name" value="IG_LIKE"/>
    <property type="match status" value="1"/>
</dbReference>
<dbReference type="GeneTree" id="ENSGT01150000286907"/>
<dbReference type="SUPFAM" id="SSF48726">
    <property type="entry name" value="Immunoglobulin"/>
    <property type="match status" value="2"/>
</dbReference>
<dbReference type="InterPro" id="IPR013783">
    <property type="entry name" value="Ig-like_fold"/>
</dbReference>
<evidence type="ECO:0000256" key="2">
    <source>
        <dbReference type="ARBA" id="ARBA00022692"/>
    </source>
</evidence>